<dbReference type="InterPro" id="IPR016181">
    <property type="entry name" value="Acyl_CoA_acyltransferase"/>
</dbReference>
<dbReference type="Gene3D" id="3.40.630.30">
    <property type="match status" value="1"/>
</dbReference>
<evidence type="ECO:0000313" key="2">
    <source>
        <dbReference type="EMBL" id="PQJ15627.1"/>
    </source>
</evidence>
<keyword evidence="2" id="KW-0808">Transferase</keyword>
<dbReference type="SUPFAM" id="SSF55729">
    <property type="entry name" value="Acyl-CoA N-acyltransferases (Nat)"/>
    <property type="match status" value="1"/>
</dbReference>
<sequence length="147" mass="16628">MWTVKAIADTETYLVRHPVLRKGRPLESCAFSGDDLPTTLHLGGFYDQRLSAVATFLKQDNSEMNWTNAYQLRGMAVLSDYQGKGLGMRILKSGEEALIERKAEILWMNARLVAVPFYEKLGYQKKGTAFDIPGIGPHFIMFKRLAQ</sequence>
<feature type="domain" description="N-acetyltransferase" evidence="1">
    <location>
        <begin position="1"/>
        <end position="146"/>
    </location>
</feature>
<evidence type="ECO:0000313" key="3">
    <source>
        <dbReference type="Proteomes" id="UP000239366"/>
    </source>
</evidence>
<name>A0A2S7T7Z1_9FLAO</name>
<dbReference type="CDD" id="cd04301">
    <property type="entry name" value="NAT_SF"/>
    <property type="match status" value="1"/>
</dbReference>
<proteinExistence type="predicted"/>
<dbReference type="EMBL" id="MQVX01000001">
    <property type="protein sequence ID" value="PQJ15627.1"/>
    <property type="molecule type" value="Genomic_DNA"/>
</dbReference>
<protein>
    <submittedName>
        <fullName evidence="2">GNAT family N-acetyltransferase</fullName>
    </submittedName>
</protein>
<comment type="caution">
    <text evidence="2">The sequence shown here is derived from an EMBL/GenBank/DDBJ whole genome shotgun (WGS) entry which is preliminary data.</text>
</comment>
<accession>A0A2S7T7Z1</accession>
<dbReference type="InterPro" id="IPR000182">
    <property type="entry name" value="GNAT_dom"/>
</dbReference>
<dbReference type="RefSeq" id="WP_105001278.1">
    <property type="nucleotide sequence ID" value="NZ_MQVX01000001.1"/>
</dbReference>
<keyword evidence="3" id="KW-1185">Reference proteome</keyword>
<dbReference type="GO" id="GO:0016747">
    <property type="term" value="F:acyltransferase activity, transferring groups other than amino-acyl groups"/>
    <property type="evidence" value="ECO:0007669"/>
    <property type="project" value="InterPro"/>
</dbReference>
<dbReference type="AlphaFoldDB" id="A0A2S7T7Z1"/>
<dbReference type="OrthoDB" id="2352823at2"/>
<dbReference type="Pfam" id="PF00583">
    <property type="entry name" value="Acetyltransf_1"/>
    <property type="match status" value="1"/>
</dbReference>
<evidence type="ECO:0000259" key="1">
    <source>
        <dbReference type="PROSITE" id="PS51186"/>
    </source>
</evidence>
<reference evidence="3" key="1">
    <citation type="submission" date="2016-11" db="EMBL/GenBank/DDBJ databases">
        <title>Trade-off between light-utilization and light-protection in marine flavobacteria.</title>
        <authorList>
            <person name="Kumagai Y."/>
            <person name="Yoshizawa S."/>
            <person name="Kogure K."/>
        </authorList>
    </citation>
    <scope>NUCLEOTIDE SEQUENCE [LARGE SCALE GENOMIC DNA]</scope>
    <source>
        <strain evidence="3">SG-18</strain>
    </source>
</reference>
<dbReference type="Proteomes" id="UP000239366">
    <property type="component" value="Unassembled WGS sequence"/>
</dbReference>
<dbReference type="PROSITE" id="PS51186">
    <property type="entry name" value="GNAT"/>
    <property type="match status" value="1"/>
</dbReference>
<gene>
    <name evidence="2" type="ORF">BST99_07710</name>
</gene>
<organism evidence="2 3">
    <name type="scientific">Aureicoccus marinus</name>
    <dbReference type="NCBI Taxonomy" id="754435"/>
    <lineage>
        <taxon>Bacteria</taxon>
        <taxon>Pseudomonadati</taxon>
        <taxon>Bacteroidota</taxon>
        <taxon>Flavobacteriia</taxon>
        <taxon>Flavobacteriales</taxon>
        <taxon>Flavobacteriaceae</taxon>
        <taxon>Aureicoccus</taxon>
    </lineage>
</organism>